<comment type="caution">
    <text evidence="2">The sequence shown here is derived from an EMBL/GenBank/DDBJ whole genome shotgun (WGS) entry which is preliminary data.</text>
</comment>
<sequence length="188" mass="19314">MAGNQQVVAYESGVAPVERVARHPRMRSTLALSTRPRLRLVAAAAATLVALGACGSDNGAGAGAGSSGSATSQSSSEASGTTGSTADADFPDVIAVELRDDGDTYSLDVTMSSEYDSPERYADGWRVLDPDGNELGTMELAHDHAGEQPFTRSQSGLVIPDGVETITVEGHDLENGYGGATVEVDVPS</sequence>
<accession>A0ABP5J3X4</accession>
<dbReference type="EMBL" id="BAAAMQ010000012">
    <property type="protein sequence ID" value="GAA2110188.1"/>
    <property type="molecule type" value="Genomic_DNA"/>
</dbReference>
<feature type="region of interest" description="Disordered" evidence="1">
    <location>
        <begin position="60"/>
        <end position="92"/>
    </location>
</feature>
<feature type="compositionally biased region" description="Low complexity" evidence="1">
    <location>
        <begin position="67"/>
        <end position="88"/>
    </location>
</feature>
<evidence type="ECO:0000256" key="1">
    <source>
        <dbReference type="SAM" id="MobiDB-lite"/>
    </source>
</evidence>
<organism evidence="2 3">
    <name type="scientific">Nocardioides furvisabuli</name>
    <dbReference type="NCBI Taxonomy" id="375542"/>
    <lineage>
        <taxon>Bacteria</taxon>
        <taxon>Bacillati</taxon>
        <taxon>Actinomycetota</taxon>
        <taxon>Actinomycetes</taxon>
        <taxon>Propionibacteriales</taxon>
        <taxon>Nocardioidaceae</taxon>
        <taxon>Nocardioides</taxon>
    </lineage>
</organism>
<keyword evidence="3" id="KW-1185">Reference proteome</keyword>
<evidence type="ECO:0008006" key="4">
    <source>
        <dbReference type="Google" id="ProtNLM"/>
    </source>
</evidence>
<gene>
    <name evidence="2" type="ORF">GCM10009726_25560</name>
</gene>
<dbReference type="Proteomes" id="UP001501161">
    <property type="component" value="Unassembled WGS sequence"/>
</dbReference>
<proteinExistence type="predicted"/>
<protein>
    <recommendedName>
        <fullName evidence="4">DUF4352 domain-containing protein</fullName>
    </recommendedName>
</protein>
<reference evidence="3" key="1">
    <citation type="journal article" date="2019" name="Int. J. Syst. Evol. Microbiol.">
        <title>The Global Catalogue of Microorganisms (GCM) 10K type strain sequencing project: providing services to taxonomists for standard genome sequencing and annotation.</title>
        <authorList>
            <consortium name="The Broad Institute Genomics Platform"/>
            <consortium name="The Broad Institute Genome Sequencing Center for Infectious Disease"/>
            <person name="Wu L."/>
            <person name="Ma J."/>
        </authorList>
    </citation>
    <scope>NUCLEOTIDE SEQUENCE [LARGE SCALE GENOMIC DNA]</scope>
    <source>
        <strain evidence="3">JCM 13813</strain>
    </source>
</reference>
<evidence type="ECO:0000313" key="2">
    <source>
        <dbReference type="EMBL" id="GAA2110188.1"/>
    </source>
</evidence>
<name>A0ABP5J3X4_9ACTN</name>
<evidence type="ECO:0000313" key="3">
    <source>
        <dbReference type="Proteomes" id="UP001501161"/>
    </source>
</evidence>